<keyword evidence="6" id="KW-1185">Reference proteome</keyword>
<dbReference type="InterPro" id="IPR029070">
    <property type="entry name" value="Chitinase_insertion_sf"/>
</dbReference>
<dbReference type="Gene3D" id="3.10.50.10">
    <property type="match status" value="1"/>
</dbReference>
<dbReference type="InterPro" id="IPR000618">
    <property type="entry name" value="Insect_cuticle"/>
</dbReference>
<evidence type="ECO:0000256" key="3">
    <source>
        <dbReference type="SAM" id="MobiDB-lite"/>
    </source>
</evidence>
<gene>
    <name evidence="4" type="ORF">IscW_ISCW020948</name>
</gene>
<dbReference type="HOGENOM" id="CLU_937757_0_0_1"/>
<proteinExistence type="predicted"/>
<reference evidence="4 6" key="1">
    <citation type="submission" date="2008-03" db="EMBL/GenBank/DDBJ databases">
        <title>Annotation of Ixodes scapularis.</title>
        <authorList>
            <consortium name="Ixodes scapularis Genome Project Consortium"/>
            <person name="Caler E."/>
            <person name="Hannick L.I."/>
            <person name="Bidwell S."/>
            <person name="Joardar V."/>
            <person name="Thiagarajan M."/>
            <person name="Amedeo P."/>
            <person name="Galinsky K.J."/>
            <person name="Schobel S."/>
            <person name="Inman J."/>
            <person name="Hostetler J."/>
            <person name="Miller J."/>
            <person name="Hammond M."/>
            <person name="Megy K."/>
            <person name="Lawson D."/>
            <person name="Kodira C."/>
            <person name="Sutton G."/>
            <person name="Meyer J."/>
            <person name="Hill C.A."/>
            <person name="Birren B."/>
            <person name="Nene V."/>
            <person name="Collins F."/>
            <person name="Alarcon-Chaidez F."/>
            <person name="Wikel S."/>
            <person name="Strausberg R."/>
        </authorList>
    </citation>
    <scope>NUCLEOTIDE SEQUENCE [LARGE SCALE GENOMIC DNA]</scope>
    <source>
        <strain evidence="6">Wikel</strain>
        <strain evidence="4">Wikel colony</strain>
    </source>
</reference>
<dbReference type="EMBL" id="ABJB010918841">
    <property type="status" value="NOT_ANNOTATED_CDS"/>
    <property type="molecule type" value="Genomic_DNA"/>
</dbReference>
<dbReference type="PROSITE" id="PS51155">
    <property type="entry name" value="CHIT_BIND_RR_2"/>
    <property type="match status" value="1"/>
</dbReference>
<feature type="compositionally biased region" description="Polar residues" evidence="3">
    <location>
        <begin position="178"/>
        <end position="188"/>
    </location>
</feature>
<accession>B7Q5N4</accession>
<keyword evidence="1 2" id="KW-0193">Cuticle</keyword>
<name>B7Q5N4_IXOSC</name>
<dbReference type="PaxDb" id="6945-B7Q5N4"/>
<reference evidence="5" key="2">
    <citation type="submission" date="2020-05" db="UniProtKB">
        <authorList>
            <consortium name="EnsemblMetazoa"/>
        </authorList>
    </citation>
    <scope>IDENTIFICATION</scope>
    <source>
        <strain evidence="5">wikel</strain>
    </source>
</reference>
<dbReference type="VEuPathDB" id="VectorBase:ISCI020947"/>
<sequence length="297" mass="31926">MLSVHDWRSLLSVAYQTSLHSVQSHRGGMDCMESHWGWMSSFQKNWSWANSLYNHWGLAYSLHRHRMWAFNGGGDGCGVGWLRRFGAWFVGVDRGAKTSSVFLCCLIAFAASQVVENNPPQPYSFGYDSTDEFGTRLTRQETGDEFNGKVGSYSYTDAAGVHRSVNYVADGAGFRATVDTNEPGTKTSEPADAPTVSGAVEGPHPVAVKAAAPVAVQAVHVAPEAVHSLHAGPVDYAQHAAPLAYAENASPLAYAQLADPLAYAQHTGPVVYAQPHGLPLAYSVRQAPLAYTLAKSA</sequence>
<dbReference type="EMBL" id="ABJB010639049">
    <property type="status" value="NOT_ANNOTATED_CDS"/>
    <property type="molecule type" value="Genomic_DNA"/>
</dbReference>
<dbReference type="GO" id="GO:0008010">
    <property type="term" value="F:structural constituent of chitin-based larval cuticle"/>
    <property type="evidence" value="ECO:0000318"/>
    <property type="project" value="GO_Central"/>
</dbReference>
<dbReference type="VEuPathDB" id="VectorBase:ISCW020948"/>
<dbReference type="EMBL" id="ABJB010793774">
    <property type="status" value="NOT_ANNOTATED_CDS"/>
    <property type="molecule type" value="Genomic_DNA"/>
</dbReference>
<dbReference type="GO" id="GO:0062129">
    <property type="term" value="C:chitin-based extracellular matrix"/>
    <property type="evidence" value="ECO:0000318"/>
    <property type="project" value="GO_Central"/>
</dbReference>
<evidence type="ECO:0000256" key="2">
    <source>
        <dbReference type="PROSITE-ProRule" id="PRU00497"/>
    </source>
</evidence>
<dbReference type="InParanoid" id="B7Q5N4"/>
<dbReference type="EnsemblMetazoa" id="ISCW020948-RA">
    <property type="protein sequence ID" value="ISCW020948-PA"/>
    <property type="gene ID" value="ISCW020948"/>
</dbReference>
<dbReference type="AlphaFoldDB" id="B7Q5N4"/>
<evidence type="ECO:0000313" key="4">
    <source>
        <dbReference type="EMBL" id="EEC14156.1"/>
    </source>
</evidence>
<dbReference type="EMBL" id="ABJB010578998">
    <property type="status" value="NOT_ANNOTATED_CDS"/>
    <property type="molecule type" value="Genomic_DNA"/>
</dbReference>
<dbReference type="EMBL" id="DS862434">
    <property type="protein sequence ID" value="EEC14156.1"/>
    <property type="molecule type" value="Genomic_DNA"/>
</dbReference>
<dbReference type="PANTHER" id="PTHR10380">
    <property type="entry name" value="CUTICLE PROTEIN"/>
    <property type="match status" value="1"/>
</dbReference>
<protein>
    <submittedName>
        <fullName evidence="4 5">Cuticle protein, putative</fullName>
    </submittedName>
</protein>
<dbReference type="Pfam" id="PF00379">
    <property type="entry name" value="Chitin_bind_4"/>
    <property type="match status" value="1"/>
</dbReference>
<organism>
    <name type="scientific">Ixodes scapularis</name>
    <name type="common">Black-legged tick</name>
    <name type="synonym">Deer tick</name>
    <dbReference type="NCBI Taxonomy" id="6945"/>
    <lineage>
        <taxon>Eukaryota</taxon>
        <taxon>Metazoa</taxon>
        <taxon>Ecdysozoa</taxon>
        <taxon>Arthropoda</taxon>
        <taxon>Chelicerata</taxon>
        <taxon>Arachnida</taxon>
        <taxon>Acari</taxon>
        <taxon>Parasitiformes</taxon>
        <taxon>Ixodida</taxon>
        <taxon>Ixodoidea</taxon>
        <taxon>Ixodidae</taxon>
        <taxon>Ixodinae</taxon>
        <taxon>Ixodes</taxon>
    </lineage>
</organism>
<dbReference type="InterPro" id="IPR050468">
    <property type="entry name" value="Cuticle_Struct_Prot"/>
</dbReference>
<dbReference type="Proteomes" id="UP000001555">
    <property type="component" value="Unassembled WGS sequence"/>
</dbReference>
<dbReference type="OrthoDB" id="6514991at2759"/>
<dbReference type="VEuPathDB" id="VectorBase:ISCP_021174"/>
<dbReference type="PANTHER" id="PTHR10380:SF173">
    <property type="entry name" value="CUTICULAR PROTEIN 47EF, ISOFORM C-RELATED"/>
    <property type="match status" value="1"/>
</dbReference>
<evidence type="ECO:0000313" key="5">
    <source>
        <dbReference type="EnsemblMetazoa" id="ISCW020948-PA"/>
    </source>
</evidence>
<feature type="region of interest" description="Disordered" evidence="3">
    <location>
        <begin position="176"/>
        <end position="195"/>
    </location>
</feature>
<evidence type="ECO:0000256" key="1">
    <source>
        <dbReference type="ARBA" id="ARBA00022460"/>
    </source>
</evidence>
<evidence type="ECO:0000313" key="6">
    <source>
        <dbReference type="Proteomes" id="UP000001555"/>
    </source>
</evidence>